<dbReference type="PANTHER" id="PTHR33607:SF2">
    <property type="entry name" value="ENDONUCLEASE-1"/>
    <property type="match status" value="1"/>
</dbReference>
<evidence type="ECO:0000313" key="8">
    <source>
        <dbReference type="Proteomes" id="UP000244223"/>
    </source>
</evidence>
<comment type="caution">
    <text evidence="7">The sequence shown here is derived from an EMBL/GenBank/DDBJ whole genome shotgun (WGS) entry which is preliminary data.</text>
</comment>
<evidence type="ECO:0000256" key="4">
    <source>
        <dbReference type="SAM" id="MobiDB-lite"/>
    </source>
</evidence>
<evidence type="ECO:0000256" key="3">
    <source>
        <dbReference type="ARBA" id="ARBA00022801"/>
    </source>
</evidence>
<reference evidence="7 8" key="1">
    <citation type="submission" date="2018-04" db="EMBL/GenBank/DDBJ databases">
        <title>Genomic Encyclopedia of Archaeal and Bacterial Type Strains, Phase II (KMG-II): from individual species to whole genera.</title>
        <authorList>
            <person name="Goeker M."/>
        </authorList>
    </citation>
    <scope>NUCLEOTIDE SEQUENCE [LARGE SCALE GENOMIC DNA]</scope>
    <source>
        <strain evidence="7 8">DSM 5822</strain>
    </source>
</reference>
<dbReference type="Proteomes" id="UP000244223">
    <property type="component" value="Unassembled WGS sequence"/>
</dbReference>
<feature type="compositionally biased region" description="Polar residues" evidence="4">
    <location>
        <begin position="27"/>
        <end position="46"/>
    </location>
</feature>
<keyword evidence="8" id="KW-1185">Reference proteome</keyword>
<dbReference type="Pfam" id="PF05901">
    <property type="entry name" value="Excalibur"/>
    <property type="match status" value="1"/>
</dbReference>
<feature type="region of interest" description="Disordered" evidence="4">
    <location>
        <begin position="27"/>
        <end position="49"/>
    </location>
</feature>
<name>A0A2T5IZB9_9GAMM</name>
<feature type="signal peptide" evidence="5">
    <location>
        <begin position="1"/>
        <end position="24"/>
    </location>
</feature>
<protein>
    <submittedName>
        <fullName evidence="7">Deoxyribonuclease-1</fullName>
    </submittedName>
</protein>
<evidence type="ECO:0000256" key="1">
    <source>
        <dbReference type="ARBA" id="ARBA00006429"/>
    </source>
</evidence>
<dbReference type="InterPro" id="IPR007346">
    <property type="entry name" value="Endonuclease-I"/>
</dbReference>
<comment type="similarity">
    <text evidence="1">Belongs to the EndA/NucM nuclease family.</text>
</comment>
<feature type="chain" id="PRO_5015400496" evidence="5">
    <location>
        <begin position="25"/>
        <end position="330"/>
    </location>
</feature>
<organism evidence="7 8">
    <name type="scientific">Agitococcus lubricus</name>
    <dbReference type="NCBI Taxonomy" id="1077255"/>
    <lineage>
        <taxon>Bacteria</taxon>
        <taxon>Pseudomonadati</taxon>
        <taxon>Pseudomonadota</taxon>
        <taxon>Gammaproteobacteria</taxon>
        <taxon>Moraxellales</taxon>
        <taxon>Moraxellaceae</taxon>
        <taxon>Agitococcus</taxon>
    </lineage>
</organism>
<dbReference type="InterPro" id="IPR008613">
    <property type="entry name" value="Excalibur_Ca-bd_domain"/>
</dbReference>
<dbReference type="InterPro" id="IPR044925">
    <property type="entry name" value="His-Me_finger_sf"/>
</dbReference>
<dbReference type="GO" id="GO:0004518">
    <property type="term" value="F:nuclease activity"/>
    <property type="evidence" value="ECO:0007669"/>
    <property type="project" value="UniProtKB-KW"/>
</dbReference>
<dbReference type="OrthoDB" id="9801679at2"/>
<dbReference type="Pfam" id="PF04231">
    <property type="entry name" value="Endonuclease_1"/>
    <property type="match status" value="1"/>
</dbReference>
<accession>A0A2T5IZB9</accession>
<keyword evidence="2" id="KW-0540">Nuclease</keyword>
<evidence type="ECO:0000256" key="2">
    <source>
        <dbReference type="ARBA" id="ARBA00022722"/>
    </source>
</evidence>
<keyword evidence="3" id="KW-0378">Hydrolase</keyword>
<dbReference type="EMBL" id="QAON01000007">
    <property type="protein sequence ID" value="PTQ89388.1"/>
    <property type="molecule type" value="Genomic_DNA"/>
</dbReference>
<feature type="domain" description="Excalibur calcium-binding" evidence="6">
    <location>
        <begin position="292"/>
        <end position="325"/>
    </location>
</feature>
<dbReference type="GO" id="GO:0016787">
    <property type="term" value="F:hydrolase activity"/>
    <property type="evidence" value="ECO:0007669"/>
    <property type="project" value="UniProtKB-KW"/>
</dbReference>
<sequence length="330" mass="37293">MLKQVMGFWLPVLLLLSACNQGEAVSKQATEKPTQTATPQENTANLPKSPASFESAKKILYNDIYKGHNITFYCGCDYDPRSKIVDWQSCGYKPRKNPERASRIEAEHVMPAHQFGNFRQCWREPEKVCPEKKMTGRQCCEAKDPVFETAHNDLHNLFPAVGEVNGDRSNYNWGMVEGNKREYGACPIEVDESIRRAEPPDAVKGDVARVMFYMEDTYGFKLSDQDRKLFSVWSKQDAPDAWEIERNQRIAEKQGKDNRFISEYKTTVSQSKTELKPVIDNKTATEFSCTTKKTCSQMANCAEAKFQLNTCGNTSIDGDGDGKPCASICK</sequence>
<dbReference type="AlphaFoldDB" id="A0A2T5IZB9"/>
<evidence type="ECO:0000256" key="5">
    <source>
        <dbReference type="SAM" id="SignalP"/>
    </source>
</evidence>
<dbReference type="PANTHER" id="PTHR33607">
    <property type="entry name" value="ENDONUCLEASE-1"/>
    <property type="match status" value="1"/>
</dbReference>
<evidence type="ECO:0000259" key="6">
    <source>
        <dbReference type="Pfam" id="PF05901"/>
    </source>
</evidence>
<proteinExistence type="inferred from homology"/>
<dbReference type="RefSeq" id="WP_107865712.1">
    <property type="nucleotide sequence ID" value="NZ_QAON01000007.1"/>
</dbReference>
<gene>
    <name evidence="7" type="ORF">C8N29_107121</name>
</gene>
<keyword evidence="5" id="KW-0732">Signal</keyword>
<dbReference type="PROSITE" id="PS51257">
    <property type="entry name" value="PROKAR_LIPOPROTEIN"/>
    <property type="match status" value="1"/>
</dbReference>
<dbReference type="SUPFAM" id="SSF54060">
    <property type="entry name" value="His-Me finger endonucleases"/>
    <property type="match status" value="1"/>
</dbReference>
<evidence type="ECO:0000313" key="7">
    <source>
        <dbReference type="EMBL" id="PTQ89388.1"/>
    </source>
</evidence>